<dbReference type="InterPro" id="IPR044742">
    <property type="entry name" value="DEAD/DEAH_RhlB"/>
</dbReference>
<dbReference type="PANTHER" id="PTHR47959:SF13">
    <property type="entry name" value="ATP-DEPENDENT RNA HELICASE RHLE"/>
    <property type="match status" value="1"/>
</dbReference>
<proteinExistence type="inferred from homology"/>
<dbReference type="Pfam" id="PF00271">
    <property type="entry name" value="Helicase_C"/>
    <property type="match status" value="1"/>
</dbReference>
<keyword evidence="12" id="KW-1185">Reference proteome</keyword>
<evidence type="ECO:0000259" key="8">
    <source>
        <dbReference type="PROSITE" id="PS51192"/>
    </source>
</evidence>
<dbReference type="InterPro" id="IPR050079">
    <property type="entry name" value="DEAD_box_RNA_helicase"/>
</dbReference>
<evidence type="ECO:0000313" key="12">
    <source>
        <dbReference type="Proteomes" id="UP000295131"/>
    </source>
</evidence>
<evidence type="ECO:0000259" key="9">
    <source>
        <dbReference type="PROSITE" id="PS51194"/>
    </source>
</evidence>
<dbReference type="RefSeq" id="WP_133285754.1">
    <property type="nucleotide sequence ID" value="NZ_SMSI01000004.1"/>
</dbReference>
<dbReference type="InterPro" id="IPR027417">
    <property type="entry name" value="P-loop_NTPase"/>
</dbReference>
<dbReference type="GO" id="GO:0005829">
    <property type="term" value="C:cytosol"/>
    <property type="evidence" value="ECO:0007669"/>
    <property type="project" value="TreeGrafter"/>
</dbReference>
<keyword evidence="1" id="KW-0547">Nucleotide-binding</keyword>
<evidence type="ECO:0000259" key="10">
    <source>
        <dbReference type="PROSITE" id="PS51195"/>
    </source>
</evidence>
<dbReference type="InterPro" id="IPR014014">
    <property type="entry name" value="RNA_helicase_DEAD_Q_motif"/>
</dbReference>
<feature type="domain" description="Helicase ATP-binding" evidence="8">
    <location>
        <begin position="32"/>
        <end position="206"/>
    </location>
</feature>
<dbReference type="AlphaFoldDB" id="A0A4R5PHM4"/>
<evidence type="ECO:0000256" key="3">
    <source>
        <dbReference type="ARBA" id="ARBA00022806"/>
    </source>
</evidence>
<feature type="short sequence motif" description="Q motif" evidence="6">
    <location>
        <begin position="1"/>
        <end position="29"/>
    </location>
</feature>
<dbReference type="Pfam" id="PF00270">
    <property type="entry name" value="DEAD"/>
    <property type="match status" value="1"/>
</dbReference>
<dbReference type="GO" id="GO:0016787">
    <property type="term" value="F:hydrolase activity"/>
    <property type="evidence" value="ECO:0007669"/>
    <property type="project" value="UniProtKB-KW"/>
</dbReference>
<dbReference type="EMBL" id="SMSI01000004">
    <property type="protein sequence ID" value="TDH34408.1"/>
    <property type="molecule type" value="Genomic_DNA"/>
</dbReference>
<feature type="domain" description="Helicase C-terminal" evidence="9">
    <location>
        <begin position="217"/>
        <end position="379"/>
    </location>
</feature>
<dbReference type="Proteomes" id="UP000295131">
    <property type="component" value="Unassembled WGS sequence"/>
</dbReference>
<evidence type="ECO:0000256" key="1">
    <source>
        <dbReference type="ARBA" id="ARBA00022741"/>
    </source>
</evidence>
<gene>
    <name evidence="11" type="ORF">E2A64_17225</name>
</gene>
<dbReference type="OrthoDB" id="9805696at2"/>
<dbReference type="PROSITE" id="PS51195">
    <property type="entry name" value="Q_MOTIF"/>
    <property type="match status" value="1"/>
</dbReference>
<evidence type="ECO:0000256" key="4">
    <source>
        <dbReference type="ARBA" id="ARBA00022840"/>
    </source>
</evidence>
<dbReference type="SMART" id="SM00490">
    <property type="entry name" value="HELICc"/>
    <property type="match status" value="1"/>
</dbReference>
<keyword evidence="2" id="KW-0378">Hydrolase</keyword>
<dbReference type="GO" id="GO:0003724">
    <property type="term" value="F:RNA helicase activity"/>
    <property type="evidence" value="ECO:0007669"/>
    <property type="project" value="InterPro"/>
</dbReference>
<dbReference type="PANTHER" id="PTHR47959">
    <property type="entry name" value="ATP-DEPENDENT RNA HELICASE RHLE-RELATED"/>
    <property type="match status" value="1"/>
</dbReference>
<evidence type="ECO:0000256" key="6">
    <source>
        <dbReference type="PROSITE-ProRule" id="PRU00552"/>
    </source>
</evidence>
<comment type="similarity">
    <text evidence="5">Belongs to the DEAD box helicase family.</text>
</comment>
<comment type="caution">
    <text evidence="11">The sequence shown here is derived from an EMBL/GenBank/DDBJ whole genome shotgun (WGS) entry which is preliminary data.</text>
</comment>
<keyword evidence="3 11" id="KW-0347">Helicase</keyword>
<dbReference type="CDD" id="cd18787">
    <property type="entry name" value="SF2_C_DEAD"/>
    <property type="match status" value="1"/>
</dbReference>
<feature type="compositionally biased region" description="Gly residues" evidence="7">
    <location>
        <begin position="456"/>
        <end position="469"/>
    </location>
</feature>
<keyword evidence="4" id="KW-0067">ATP-binding</keyword>
<evidence type="ECO:0000256" key="5">
    <source>
        <dbReference type="ARBA" id="ARBA00038437"/>
    </source>
</evidence>
<dbReference type="SMART" id="SM00487">
    <property type="entry name" value="DEXDc"/>
    <property type="match status" value="1"/>
</dbReference>
<dbReference type="GO" id="GO:0003676">
    <property type="term" value="F:nucleic acid binding"/>
    <property type="evidence" value="ECO:0007669"/>
    <property type="project" value="InterPro"/>
</dbReference>
<dbReference type="PROSITE" id="PS51192">
    <property type="entry name" value="HELICASE_ATP_BIND_1"/>
    <property type="match status" value="1"/>
</dbReference>
<evidence type="ECO:0000256" key="2">
    <source>
        <dbReference type="ARBA" id="ARBA00022801"/>
    </source>
</evidence>
<dbReference type="GO" id="GO:0005524">
    <property type="term" value="F:ATP binding"/>
    <property type="evidence" value="ECO:0007669"/>
    <property type="project" value="UniProtKB-KW"/>
</dbReference>
<evidence type="ECO:0000256" key="7">
    <source>
        <dbReference type="SAM" id="MobiDB-lite"/>
    </source>
</evidence>
<dbReference type="InterPro" id="IPR014001">
    <property type="entry name" value="Helicase_ATP-bd"/>
</dbReference>
<dbReference type="InterPro" id="IPR001650">
    <property type="entry name" value="Helicase_C-like"/>
</dbReference>
<dbReference type="CDD" id="cd00268">
    <property type="entry name" value="DEADc"/>
    <property type="match status" value="1"/>
</dbReference>
<accession>A0A4R5PHM4</accession>
<dbReference type="SUPFAM" id="SSF52540">
    <property type="entry name" value="P-loop containing nucleoside triphosphate hydrolases"/>
    <property type="match status" value="1"/>
</dbReference>
<name>A0A4R5PHM4_9HYPH</name>
<dbReference type="InterPro" id="IPR011545">
    <property type="entry name" value="DEAD/DEAH_box_helicase_dom"/>
</dbReference>
<feature type="region of interest" description="Disordered" evidence="7">
    <location>
        <begin position="376"/>
        <end position="469"/>
    </location>
</feature>
<evidence type="ECO:0000313" key="11">
    <source>
        <dbReference type="EMBL" id="TDH34408.1"/>
    </source>
</evidence>
<organism evidence="11 12">
    <name type="scientific">Pseudohoeflea suaedae</name>
    <dbReference type="NCBI Taxonomy" id="877384"/>
    <lineage>
        <taxon>Bacteria</taxon>
        <taxon>Pseudomonadati</taxon>
        <taxon>Pseudomonadota</taxon>
        <taxon>Alphaproteobacteria</taxon>
        <taxon>Hyphomicrobiales</taxon>
        <taxon>Rhizobiaceae</taxon>
        <taxon>Pseudohoeflea</taxon>
    </lineage>
</organism>
<dbReference type="Gene3D" id="3.40.50.300">
    <property type="entry name" value="P-loop containing nucleotide triphosphate hydrolases"/>
    <property type="match status" value="2"/>
</dbReference>
<feature type="compositionally biased region" description="Gly residues" evidence="7">
    <location>
        <begin position="399"/>
        <end position="414"/>
    </location>
</feature>
<feature type="domain" description="DEAD-box RNA helicase Q" evidence="10">
    <location>
        <begin position="1"/>
        <end position="29"/>
    </location>
</feature>
<dbReference type="PROSITE" id="PS51194">
    <property type="entry name" value="HELICASE_CTER"/>
    <property type="match status" value="1"/>
</dbReference>
<protein>
    <submittedName>
        <fullName evidence="11">DEAD/DEAH box helicase</fullName>
    </submittedName>
</protein>
<sequence length="469" mass="50021">MKFEQLGLSQPILDALNSLSITEPTPIQLAAIPAALKGNDVVGLAQTGTGKTAAFSLPLIEKISGGRRAEPRKVHALIMSPTRELAAQIHKSVRDFSRRVKLRSVLAVGGLSINTQTKNLSGGAEILIATPGRLEDLIRQGAVSLDETRFVVLDEADQMMDIGFMPAIRRVFGHLPEKRQAMLFSATMPDEIRKLSAKYLRNPVEVAVTPAARTADRIEQGVMHVNSGNKPAALAAVIHDHEGDRVIVFARTKHGADKLVRKLAQSNIEAAAIHGNKSQGQREKALARFRDGTLHVLVATDIAARGIDVPGVTLVINHDLPNVPEVYVHRIGRTARAGKAGLAIAFCAPDERPLLKDIEKLIKLSIPVLATPEGIAEATSGAEQEPQESQRRGHRGWSGKTGSGRGGQKAGNGNGQKRRRPRNGKPGGRPEAGSGEGQAARPEGKRPFRAKRRKSGGGGNGQGGQRAAG</sequence>
<reference evidence="11 12" key="1">
    <citation type="journal article" date="2013" name="Int. J. Syst. Evol. Microbiol.">
        <title>Hoeflea suaedae sp. nov., an endophytic bacterium isolated from the root of the halophyte Suaeda maritima.</title>
        <authorList>
            <person name="Chung E.J."/>
            <person name="Park J.A."/>
            <person name="Pramanik P."/>
            <person name="Bibi F."/>
            <person name="Jeon C.O."/>
            <person name="Chung Y.R."/>
        </authorList>
    </citation>
    <scope>NUCLEOTIDE SEQUENCE [LARGE SCALE GENOMIC DNA]</scope>
    <source>
        <strain evidence="11 12">YC6898</strain>
    </source>
</reference>